<evidence type="ECO:0000256" key="1">
    <source>
        <dbReference type="SAM" id="MobiDB-lite"/>
    </source>
</evidence>
<proteinExistence type="predicted"/>
<accession>A0AAD9JHF3</accession>
<evidence type="ECO:0000313" key="2">
    <source>
        <dbReference type="EMBL" id="KAK2152480.1"/>
    </source>
</evidence>
<name>A0AAD9JHF3_9ANNE</name>
<keyword evidence="3" id="KW-1185">Reference proteome</keyword>
<sequence length="111" mass="12595">MVTDSSKTSVTSRGLLISQLYNNQQWNNERHAMDDVKDLHIYKSPPVSSEQRTFFLRNVWCVKIPHSRPYLNQADIFTDHVTVDPRGAVAGFTGSNPPPPPMNNPSQIFIK</sequence>
<evidence type="ECO:0000313" key="3">
    <source>
        <dbReference type="Proteomes" id="UP001208570"/>
    </source>
</evidence>
<feature type="region of interest" description="Disordered" evidence="1">
    <location>
        <begin position="89"/>
        <end position="111"/>
    </location>
</feature>
<comment type="caution">
    <text evidence="2">The sequence shown here is derived from an EMBL/GenBank/DDBJ whole genome shotgun (WGS) entry which is preliminary data.</text>
</comment>
<protein>
    <submittedName>
        <fullName evidence="2">Uncharacterized protein</fullName>
    </submittedName>
</protein>
<dbReference type="EMBL" id="JAODUP010000327">
    <property type="protein sequence ID" value="KAK2152480.1"/>
    <property type="molecule type" value="Genomic_DNA"/>
</dbReference>
<dbReference type="AlphaFoldDB" id="A0AAD9JHF3"/>
<reference evidence="2" key="1">
    <citation type="journal article" date="2023" name="Mol. Biol. Evol.">
        <title>Third-Generation Sequencing Reveals the Adaptive Role of the Epigenome in Three Deep-Sea Polychaetes.</title>
        <authorList>
            <person name="Perez M."/>
            <person name="Aroh O."/>
            <person name="Sun Y."/>
            <person name="Lan Y."/>
            <person name="Juniper S.K."/>
            <person name="Young C.R."/>
            <person name="Angers B."/>
            <person name="Qian P.Y."/>
        </authorList>
    </citation>
    <scope>NUCLEOTIDE SEQUENCE</scope>
    <source>
        <strain evidence="2">P08H-3</strain>
    </source>
</reference>
<dbReference type="Proteomes" id="UP001208570">
    <property type="component" value="Unassembled WGS sequence"/>
</dbReference>
<gene>
    <name evidence="2" type="ORF">LSH36_327g03057</name>
</gene>
<organism evidence="2 3">
    <name type="scientific">Paralvinella palmiformis</name>
    <dbReference type="NCBI Taxonomy" id="53620"/>
    <lineage>
        <taxon>Eukaryota</taxon>
        <taxon>Metazoa</taxon>
        <taxon>Spiralia</taxon>
        <taxon>Lophotrochozoa</taxon>
        <taxon>Annelida</taxon>
        <taxon>Polychaeta</taxon>
        <taxon>Sedentaria</taxon>
        <taxon>Canalipalpata</taxon>
        <taxon>Terebellida</taxon>
        <taxon>Terebelliformia</taxon>
        <taxon>Alvinellidae</taxon>
        <taxon>Paralvinella</taxon>
    </lineage>
</organism>